<name>A0A0R1JZ71_9LACO</name>
<accession>A0A0R1JZ71</accession>
<evidence type="ECO:0000313" key="2">
    <source>
        <dbReference type="EMBL" id="KRK74041.1"/>
    </source>
</evidence>
<dbReference type="PIRSF" id="PIRSF033111">
    <property type="entry name" value="UCP033111"/>
    <property type="match status" value="1"/>
</dbReference>
<keyword evidence="1" id="KW-1133">Transmembrane helix</keyword>
<dbReference type="PATRIC" id="fig|1291734.4.peg.1929"/>
<dbReference type="RefSeq" id="WP_054723557.1">
    <property type="nucleotide sequence ID" value="NZ_AZDJ01000003.1"/>
</dbReference>
<feature type="transmembrane region" description="Helical" evidence="1">
    <location>
        <begin position="164"/>
        <end position="187"/>
    </location>
</feature>
<dbReference type="EMBL" id="AZDJ01000003">
    <property type="protein sequence ID" value="KRK74041.1"/>
    <property type="molecule type" value="Genomic_DNA"/>
</dbReference>
<sequence length="226" mass="25518">MAKETKEEQVIEVDVDALLGELSKKNDEYVFKLRRILTENGYSEDKQRDILANLLPDMVQAQHEGKPANQLYGPVTVEADHIMHAPKPAPKVPFWLSATDLSLFFMSMFCLIYGFMAYFSSTAKQMQQGSGILSLLVMSIMAGVMFSYFNTWNRLPKDKRPKTWILLLAGVALILVFSFLSSVLVLIKSPLTSAMAWPVYGVFAVLCYGAHFFLKRKYKLPGLFAN</sequence>
<keyword evidence="3" id="KW-1185">Reference proteome</keyword>
<feature type="transmembrane region" description="Helical" evidence="1">
    <location>
        <begin position="101"/>
        <end position="120"/>
    </location>
</feature>
<organism evidence="2 3">
    <name type="scientific">Lacticaseibacillus nasuensis JCM 17158</name>
    <dbReference type="NCBI Taxonomy" id="1291734"/>
    <lineage>
        <taxon>Bacteria</taxon>
        <taxon>Bacillati</taxon>
        <taxon>Bacillota</taxon>
        <taxon>Bacilli</taxon>
        <taxon>Lactobacillales</taxon>
        <taxon>Lactobacillaceae</taxon>
        <taxon>Lacticaseibacillus</taxon>
    </lineage>
</organism>
<proteinExistence type="predicted"/>
<dbReference type="InterPro" id="IPR036259">
    <property type="entry name" value="MFS_trans_sf"/>
</dbReference>
<gene>
    <name evidence="2" type="ORF">FD02_GL001879</name>
</gene>
<dbReference type="InterPro" id="IPR009214">
    <property type="entry name" value="DUF1129"/>
</dbReference>
<dbReference type="Pfam" id="PF06570">
    <property type="entry name" value="DUF1129"/>
    <property type="match status" value="1"/>
</dbReference>
<evidence type="ECO:0000313" key="3">
    <source>
        <dbReference type="Proteomes" id="UP000051804"/>
    </source>
</evidence>
<comment type="caution">
    <text evidence="2">The sequence shown here is derived from an EMBL/GenBank/DDBJ whole genome shotgun (WGS) entry which is preliminary data.</text>
</comment>
<dbReference type="SUPFAM" id="SSF103473">
    <property type="entry name" value="MFS general substrate transporter"/>
    <property type="match status" value="1"/>
</dbReference>
<reference evidence="2 3" key="1">
    <citation type="journal article" date="2015" name="Genome Announc.">
        <title>Expanding the biotechnology potential of lactobacilli through comparative genomics of 213 strains and associated genera.</title>
        <authorList>
            <person name="Sun Z."/>
            <person name="Harris H.M."/>
            <person name="McCann A."/>
            <person name="Guo C."/>
            <person name="Argimon S."/>
            <person name="Zhang W."/>
            <person name="Yang X."/>
            <person name="Jeffery I.B."/>
            <person name="Cooney J.C."/>
            <person name="Kagawa T.F."/>
            <person name="Liu W."/>
            <person name="Song Y."/>
            <person name="Salvetti E."/>
            <person name="Wrobel A."/>
            <person name="Rasinkangas P."/>
            <person name="Parkhill J."/>
            <person name="Rea M.C."/>
            <person name="O'Sullivan O."/>
            <person name="Ritari J."/>
            <person name="Douillard F.P."/>
            <person name="Paul Ross R."/>
            <person name="Yang R."/>
            <person name="Briner A.E."/>
            <person name="Felis G.E."/>
            <person name="de Vos W.M."/>
            <person name="Barrangou R."/>
            <person name="Klaenhammer T.R."/>
            <person name="Caufield P.W."/>
            <person name="Cui Y."/>
            <person name="Zhang H."/>
            <person name="O'Toole P.W."/>
        </authorList>
    </citation>
    <scope>NUCLEOTIDE SEQUENCE [LARGE SCALE GENOMIC DNA]</scope>
    <source>
        <strain evidence="2 3">JCM 17158</strain>
    </source>
</reference>
<dbReference type="Proteomes" id="UP000051804">
    <property type="component" value="Unassembled WGS sequence"/>
</dbReference>
<evidence type="ECO:0000256" key="1">
    <source>
        <dbReference type="SAM" id="Phobius"/>
    </source>
</evidence>
<dbReference type="STRING" id="1291734.FD02_GL001879"/>
<dbReference type="AlphaFoldDB" id="A0A0R1JZ71"/>
<feature type="transmembrane region" description="Helical" evidence="1">
    <location>
        <begin position="193"/>
        <end position="214"/>
    </location>
</feature>
<protein>
    <submittedName>
        <fullName evidence="2">Membrane-associated protein</fullName>
    </submittedName>
</protein>
<feature type="transmembrane region" description="Helical" evidence="1">
    <location>
        <begin position="132"/>
        <end position="152"/>
    </location>
</feature>
<keyword evidence="1" id="KW-0472">Membrane</keyword>
<dbReference type="OrthoDB" id="2327103at2"/>
<keyword evidence="1" id="KW-0812">Transmembrane</keyword>